<comment type="caution">
    <text evidence="1">The sequence shown here is derived from an EMBL/GenBank/DDBJ whole genome shotgun (WGS) entry which is preliminary data.</text>
</comment>
<reference evidence="1 2" key="1">
    <citation type="submission" date="2022-04" db="EMBL/GenBank/DDBJ databases">
        <title>Positive selection, recombination, and allopatry shape intraspecific diversity of widespread and dominant cyanobacteria.</title>
        <authorList>
            <person name="Wei J."/>
            <person name="Shu W."/>
            <person name="Hu C."/>
        </authorList>
    </citation>
    <scope>NUCLEOTIDE SEQUENCE [LARGE SCALE GENOMIC DNA]</scope>
    <source>
        <strain evidence="1 2">AS-A4</strain>
    </source>
</reference>
<dbReference type="RefSeq" id="WP_190448891.1">
    <property type="nucleotide sequence ID" value="NZ_JAMPLM010000009.1"/>
</dbReference>
<accession>A0ABV0KIT7</accession>
<evidence type="ECO:0000313" key="2">
    <source>
        <dbReference type="Proteomes" id="UP001476950"/>
    </source>
</evidence>
<evidence type="ECO:0000313" key="1">
    <source>
        <dbReference type="EMBL" id="MEP1059124.1"/>
    </source>
</evidence>
<organism evidence="1 2">
    <name type="scientific">Stenomitos frigidus AS-A4</name>
    <dbReference type="NCBI Taxonomy" id="2933935"/>
    <lineage>
        <taxon>Bacteria</taxon>
        <taxon>Bacillati</taxon>
        <taxon>Cyanobacteriota</taxon>
        <taxon>Cyanophyceae</taxon>
        <taxon>Leptolyngbyales</taxon>
        <taxon>Leptolyngbyaceae</taxon>
        <taxon>Stenomitos</taxon>
    </lineage>
</organism>
<dbReference type="EMBL" id="JAMPLM010000009">
    <property type="protein sequence ID" value="MEP1059124.1"/>
    <property type="molecule type" value="Genomic_DNA"/>
</dbReference>
<dbReference type="Proteomes" id="UP001476950">
    <property type="component" value="Unassembled WGS sequence"/>
</dbReference>
<keyword evidence="2" id="KW-1185">Reference proteome</keyword>
<protein>
    <recommendedName>
        <fullName evidence="3">HTH cro/C1-type domain-containing protein</fullName>
    </recommendedName>
</protein>
<sequence length="160" mass="17946">MAKTPQPSSWAFNDHESFLPLTHEGKVVGFCQPAYARHIVKQLTEGEQLYKALELACYDLTARAGGSAMGIGELVQQYMAKAVSPTSGTALVALLLKQRQEDLDLNDEEFAKFCDTFRLSRAELQAIYRNEDIENNQLNPLARILGLSVDELIDAWKERE</sequence>
<name>A0ABV0KIT7_9CYAN</name>
<proteinExistence type="predicted"/>
<gene>
    <name evidence="1" type="ORF">NDI38_11810</name>
</gene>
<evidence type="ECO:0008006" key="3">
    <source>
        <dbReference type="Google" id="ProtNLM"/>
    </source>
</evidence>